<keyword evidence="1" id="KW-1133">Transmembrane helix</keyword>
<feature type="transmembrane region" description="Helical" evidence="1">
    <location>
        <begin position="35"/>
        <end position="55"/>
    </location>
</feature>
<keyword evidence="3" id="KW-1185">Reference proteome</keyword>
<name>A0ABX2D5Q7_9CYAN</name>
<keyword evidence="1" id="KW-0812">Transmembrane</keyword>
<organism evidence="2 3">
    <name type="scientific">Microcoleus asticus IPMA8</name>
    <dbReference type="NCBI Taxonomy" id="2563858"/>
    <lineage>
        <taxon>Bacteria</taxon>
        <taxon>Bacillati</taxon>
        <taxon>Cyanobacteriota</taxon>
        <taxon>Cyanophyceae</taxon>
        <taxon>Oscillatoriophycideae</taxon>
        <taxon>Oscillatoriales</taxon>
        <taxon>Microcoleaceae</taxon>
        <taxon>Microcoleus</taxon>
        <taxon>Microcoleus asticus</taxon>
    </lineage>
</organism>
<feature type="transmembrane region" description="Helical" evidence="1">
    <location>
        <begin position="61"/>
        <end position="79"/>
    </location>
</feature>
<evidence type="ECO:0000256" key="1">
    <source>
        <dbReference type="SAM" id="Phobius"/>
    </source>
</evidence>
<evidence type="ECO:0000313" key="3">
    <source>
        <dbReference type="Proteomes" id="UP000702425"/>
    </source>
</evidence>
<dbReference type="EMBL" id="SRRZ01000168">
    <property type="protein sequence ID" value="NQE37990.1"/>
    <property type="molecule type" value="Genomic_DNA"/>
</dbReference>
<reference evidence="2 3" key="1">
    <citation type="journal article" date="2020" name="Sci. Rep.">
        <title>A novel cyanobacterial geosmin producer, revising GeoA distribution and dispersion patterns in Bacteria.</title>
        <authorList>
            <person name="Churro C."/>
            <person name="Semedo-Aguiar A.P."/>
            <person name="Silva A.D."/>
            <person name="Pereira-Leal J.B."/>
            <person name="Leite R.B."/>
        </authorList>
    </citation>
    <scope>NUCLEOTIDE SEQUENCE [LARGE SCALE GENOMIC DNA]</scope>
    <source>
        <strain evidence="2 3">IPMA8</strain>
    </source>
</reference>
<accession>A0ABX2D5Q7</accession>
<protein>
    <submittedName>
        <fullName evidence="2">Uncharacterized protein</fullName>
    </submittedName>
</protein>
<proteinExistence type="predicted"/>
<gene>
    <name evidence="2" type="ORF">E5S67_05772</name>
</gene>
<dbReference type="RefSeq" id="WP_172192441.1">
    <property type="nucleotide sequence ID" value="NZ_CAWPPK010000077.1"/>
</dbReference>
<sequence>MNWLTQQLPEIIAIYFLAATESVQKDPLIDQRGETIVHVGVVLLAVSLVIAVKIISPKVEHAILLAIFLSLALIAFFFIK</sequence>
<evidence type="ECO:0000313" key="2">
    <source>
        <dbReference type="EMBL" id="NQE37990.1"/>
    </source>
</evidence>
<comment type="caution">
    <text evidence="2">The sequence shown here is derived from an EMBL/GenBank/DDBJ whole genome shotgun (WGS) entry which is preliminary data.</text>
</comment>
<dbReference type="Proteomes" id="UP000702425">
    <property type="component" value="Unassembled WGS sequence"/>
</dbReference>
<keyword evidence="1" id="KW-0472">Membrane</keyword>